<comment type="caution">
    <text evidence="2">The sequence shown here is derived from an EMBL/GenBank/DDBJ whole genome shotgun (WGS) entry which is preliminary data.</text>
</comment>
<dbReference type="RefSeq" id="WP_147850849.1">
    <property type="nucleotide sequence ID" value="NZ_VDUZ01000046.1"/>
</dbReference>
<keyword evidence="3" id="KW-1185">Reference proteome</keyword>
<evidence type="ECO:0000256" key="1">
    <source>
        <dbReference type="SAM" id="Phobius"/>
    </source>
</evidence>
<keyword evidence="1" id="KW-1133">Transmembrane helix</keyword>
<name>A0A5C8PCD5_9HYPH</name>
<keyword evidence="1" id="KW-0472">Membrane</keyword>
<accession>A0A5C8PCD5</accession>
<gene>
    <name evidence="2" type="ORF">FHP25_30840</name>
</gene>
<reference evidence="2 3" key="1">
    <citation type="submission" date="2019-06" db="EMBL/GenBank/DDBJ databases">
        <title>New taxonomy in bacterial strain CC-CFT640, isolated from vineyard.</title>
        <authorList>
            <person name="Lin S.-Y."/>
            <person name="Tsai C.-F."/>
            <person name="Young C.-C."/>
        </authorList>
    </citation>
    <scope>NUCLEOTIDE SEQUENCE [LARGE SCALE GENOMIC DNA]</scope>
    <source>
        <strain evidence="2 3">CC-CFT640</strain>
    </source>
</reference>
<evidence type="ECO:0000313" key="2">
    <source>
        <dbReference type="EMBL" id="TXL71227.1"/>
    </source>
</evidence>
<protein>
    <submittedName>
        <fullName evidence="2">Uncharacterized protein</fullName>
    </submittedName>
</protein>
<organism evidence="2 3">
    <name type="scientific">Vineibacter terrae</name>
    <dbReference type="NCBI Taxonomy" id="2586908"/>
    <lineage>
        <taxon>Bacteria</taxon>
        <taxon>Pseudomonadati</taxon>
        <taxon>Pseudomonadota</taxon>
        <taxon>Alphaproteobacteria</taxon>
        <taxon>Hyphomicrobiales</taxon>
        <taxon>Vineibacter</taxon>
    </lineage>
</organism>
<dbReference type="OrthoDB" id="7376126at2"/>
<dbReference type="EMBL" id="VDUZ01000046">
    <property type="protein sequence ID" value="TXL71227.1"/>
    <property type="molecule type" value="Genomic_DNA"/>
</dbReference>
<proteinExistence type="predicted"/>
<sequence length="88" mass="9521">MESLGTHDLEAGMRPSRASAFIPVMAITVALLFVFNSAGLVRWTQNLPPGQLGTALSDAANVWHDAMTWAGPARLFEVLKETIGVELR</sequence>
<feature type="transmembrane region" description="Helical" evidence="1">
    <location>
        <begin position="20"/>
        <end position="41"/>
    </location>
</feature>
<dbReference type="AlphaFoldDB" id="A0A5C8PCD5"/>
<keyword evidence="1" id="KW-0812">Transmembrane</keyword>
<evidence type="ECO:0000313" key="3">
    <source>
        <dbReference type="Proteomes" id="UP000321638"/>
    </source>
</evidence>
<dbReference type="Proteomes" id="UP000321638">
    <property type="component" value="Unassembled WGS sequence"/>
</dbReference>